<evidence type="ECO:0000313" key="2">
    <source>
        <dbReference type="EMBL" id="VAW18982.1"/>
    </source>
</evidence>
<organism evidence="2">
    <name type="scientific">hydrothermal vent metagenome</name>
    <dbReference type="NCBI Taxonomy" id="652676"/>
    <lineage>
        <taxon>unclassified sequences</taxon>
        <taxon>metagenomes</taxon>
        <taxon>ecological metagenomes</taxon>
    </lineage>
</organism>
<sequence>MTSAKTPNGPVTPAPTNLTPVVSVGQARRGRTGGGGLWRPAAPFIAQMIGERAEGNKLSRARRNVPSILSAYGDAALLAPRAPQTLDCLA</sequence>
<evidence type="ECO:0000256" key="1">
    <source>
        <dbReference type="SAM" id="MobiDB-lite"/>
    </source>
</evidence>
<feature type="region of interest" description="Disordered" evidence="1">
    <location>
        <begin position="1"/>
        <end position="36"/>
    </location>
</feature>
<dbReference type="AlphaFoldDB" id="A0A3B0TX58"/>
<name>A0A3B0TX58_9ZZZZ</name>
<dbReference type="EMBL" id="UOEM01000121">
    <property type="protein sequence ID" value="VAW18982.1"/>
    <property type="molecule type" value="Genomic_DNA"/>
</dbReference>
<accession>A0A3B0TX58</accession>
<reference evidence="2" key="1">
    <citation type="submission" date="2018-06" db="EMBL/GenBank/DDBJ databases">
        <authorList>
            <person name="Zhirakovskaya E."/>
        </authorList>
    </citation>
    <scope>NUCLEOTIDE SEQUENCE</scope>
</reference>
<proteinExistence type="predicted"/>
<gene>
    <name evidence="2" type="ORF">MNBD_ALPHA09-1201</name>
</gene>
<protein>
    <submittedName>
        <fullName evidence="2">Uncharacterized protein</fullName>
    </submittedName>
</protein>